<dbReference type="AlphaFoldDB" id="A0A8S1LM33"/>
<proteinExistence type="predicted"/>
<comment type="caution">
    <text evidence="1">The sequence shown here is derived from an EMBL/GenBank/DDBJ whole genome shotgun (WGS) entry which is preliminary data.</text>
</comment>
<gene>
    <name evidence="1" type="ORF">PSON_ATCC_30995.1.T0220403</name>
</gene>
<dbReference type="EMBL" id="CAJJDN010000022">
    <property type="protein sequence ID" value="CAD8067352.1"/>
    <property type="molecule type" value="Genomic_DNA"/>
</dbReference>
<name>A0A8S1LM33_9CILI</name>
<protein>
    <submittedName>
        <fullName evidence="1">Uncharacterized protein</fullName>
    </submittedName>
</protein>
<dbReference type="Proteomes" id="UP000692954">
    <property type="component" value="Unassembled WGS sequence"/>
</dbReference>
<reference evidence="1" key="1">
    <citation type="submission" date="2021-01" db="EMBL/GenBank/DDBJ databases">
        <authorList>
            <consortium name="Genoscope - CEA"/>
            <person name="William W."/>
        </authorList>
    </citation>
    <scope>NUCLEOTIDE SEQUENCE</scope>
</reference>
<accession>A0A8S1LM33</accession>
<sequence length="135" mass="16049">MGNSNRKQKCESHHVGTGEKFLQKIAFKGKIRNSMMSQIESKWRLVDDQKGIHPYRQNMEDAEDIVCRIIISCWNQMEENQELQKMYDREASLYISLIFQDRARKIKEFEKQLDYKLIKPNDIIVKSIIIILSIK</sequence>
<evidence type="ECO:0000313" key="2">
    <source>
        <dbReference type="Proteomes" id="UP000692954"/>
    </source>
</evidence>
<organism evidence="1 2">
    <name type="scientific">Paramecium sonneborni</name>
    <dbReference type="NCBI Taxonomy" id="65129"/>
    <lineage>
        <taxon>Eukaryota</taxon>
        <taxon>Sar</taxon>
        <taxon>Alveolata</taxon>
        <taxon>Ciliophora</taxon>
        <taxon>Intramacronucleata</taxon>
        <taxon>Oligohymenophorea</taxon>
        <taxon>Peniculida</taxon>
        <taxon>Parameciidae</taxon>
        <taxon>Paramecium</taxon>
    </lineage>
</organism>
<evidence type="ECO:0000313" key="1">
    <source>
        <dbReference type="EMBL" id="CAD8067352.1"/>
    </source>
</evidence>
<keyword evidence="2" id="KW-1185">Reference proteome</keyword>